<dbReference type="AlphaFoldDB" id="A0A0A8ZCD8"/>
<sequence length="32" mass="3608">MLGIVLCSAFAYEMSMVIIFKLSFLVSCIKSY</sequence>
<evidence type="ECO:0000313" key="1">
    <source>
        <dbReference type="EMBL" id="JAD34405.1"/>
    </source>
</evidence>
<organism evidence="1">
    <name type="scientific">Arundo donax</name>
    <name type="common">Giant reed</name>
    <name type="synonym">Donax arundinaceus</name>
    <dbReference type="NCBI Taxonomy" id="35708"/>
    <lineage>
        <taxon>Eukaryota</taxon>
        <taxon>Viridiplantae</taxon>
        <taxon>Streptophyta</taxon>
        <taxon>Embryophyta</taxon>
        <taxon>Tracheophyta</taxon>
        <taxon>Spermatophyta</taxon>
        <taxon>Magnoliopsida</taxon>
        <taxon>Liliopsida</taxon>
        <taxon>Poales</taxon>
        <taxon>Poaceae</taxon>
        <taxon>PACMAD clade</taxon>
        <taxon>Arundinoideae</taxon>
        <taxon>Arundineae</taxon>
        <taxon>Arundo</taxon>
    </lineage>
</organism>
<dbReference type="EMBL" id="GBRH01263490">
    <property type="protein sequence ID" value="JAD34405.1"/>
    <property type="molecule type" value="Transcribed_RNA"/>
</dbReference>
<name>A0A0A8ZCD8_ARUDO</name>
<proteinExistence type="predicted"/>
<accession>A0A0A8ZCD8</accession>
<reference evidence="1" key="2">
    <citation type="journal article" date="2015" name="Data Brief">
        <title>Shoot transcriptome of the giant reed, Arundo donax.</title>
        <authorList>
            <person name="Barrero R.A."/>
            <person name="Guerrero F.D."/>
            <person name="Moolhuijzen P."/>
            <person name="Goolsby J.A."/>
            <person name="Tidwell J."/>
            <person name="Bellgard S.E."/>
            <person name="Bellgard M.I."/>
        </authorList>
    </citation>
    <scope>NUCLEOTIDE SEQUENCE</scope>
    <source>
        <tissue evidence="1">Shoot tissue taken approximately 20 cm above the soil surface</tissue>
    </source>
</reference>
<protein>
    <submittedName>
        <fullName evidence="1">Uncharacterized protein</fullName>
    </submittedName>
</protein>
<reference evidence="1" key="1">
    <citation type="submission" date="2014-09" db="EMBL/GenBank/DDBJ databases">
        <authorList>
            <person name="Magalhaes I.L.F."/>
            <person name="Oliveira U."/>
            <person name="Santos F.R."/>
            <person name="Vidigal T.H.D.A."/>
            <person name="Brescovit A.D."/>
            <person name="Santos A.J."/>
        </authorList>
    </citation>
    <scope>NUCLEOTIDE SEQUENCE</scope>
    <source>
        <tissue evidence="1">Shoot tissue taken approximately 20 cm above the soil surface</tissue>
    </source>
</reference>